<dbReference type="InterPro" id="IPR008737">
    <property type="entry name" value="DUF1758"/>
</dbReference>
<sequence>MPDSQTIRRQIGKLSKQLSRNLAAANDTLADYEIAIDNVQLQNVHSEDLPMLRKDCTNARSNLLASYTKLEQLHEKWVSLISTNSEEEKVFTEFITNYGDYRTTLQDAVPTLERMDLILETIDEEFKKRQLPLQNTSRNTPATSENLSLNSPNLQPSPSAPQQLNDSLAPSALQNDQQSTMQTTTTPDSTSANLCNFVDASLLSKVDLPSFSGSILEFQEFWERFSTLVGNKPHINDATKFSLLKSSLKGRALHSIQGLPITSANYYIAVDILKTHFDDRVTTRHILFTKLANLPPCDQSGKELQALYNQMYALIRQFCTYEDDSKEYGLGAILLNKLPRHVRSRIYDRTNNETNLTPTALIQLLTEIVRKDSTLREMELSEDDSSTRYMYHTIRGHPSTTRLKNNAPSSQRNKCSLCSRTSHNTFDCQTYKTAAERIEIVKRNRLCFNCLSKNHHTKHCPSRRLCLRCSKKHHTSLCFKTSSKPLPSTPFARATGQMTYRRDLYQNQASQPHRRSQQQLQQSPREQHTHIHLSDHVPAKVDTSTETGISSTLHVTSFSSDPLKPSLMCTEVVLFNPSDESKEERVTALLDTGASQSYITTDLTRRLQLRTSNSQQITMYTFGKEDPISMDITNHELGIRCNDNTSVLLKVQAVPVLTKNLKYITVLNPEGNEPELFNKDATPDILIGMDYIWELVFHDHFSISSLHNGYRILETRIGKIVADNTFRTNHCKTVACTYPTSTANPLRHYDLVRLVENFWSNESMGIIDDPNQSEDEKCLNDFNKTIIYNEEEERYSVQLPFKSDPSELPSNRDLAFSRFIANVNMLRKNPEYLKKYHEIDLHRSTTTWNQRRSTR</sequence>
<evidence type="ECO:0000256" key="2">
    <source>
        <dbReference type="SAM" id="MobiDB-lite"/>
    </source>
</evidence>
<gene>
    <name evidence="4" type="ORF">GCK32_000448</name>
</gene>
<keyword evidence="5" id="KW-1185">Reference proteome</keyword>
<reference evidence="4 5" key="1">
    <citation type="submission" date="2019-10" db="EMBL/GenBank/DDBJ databases">
        <title>Assembly and Annotation for the nematode Trichostrongylus colubriformis.</title>
        <authorList>
            <person name="Martin J."/>
        </authorList>
    </citation>
    <scope>NUCLEOTIDE SEQUENCE [LARGE SCALE GENOMIC DNA]</scope>
    <source>
        <strain evidence="4">G859</strain>
        <tissue evidence="4">Whole worm</tissue>
    </source>
</reference>
<comment type="caution">
    <text evidence="4">The sequence shown here is derived from an EMBL/GenBank/DDBJ whole genome shotgun (WGS) entry which is preliminary data.</text>
</comment>
<feature type="coiled-coil region" evidence="1">
    <location>
        <begin position="15"/>
        <end position="42"/>
    </location>
</feature>
<accession>A0AAN8EPY1</accession>
<proteinExistence type="predicted"/>
<evidence type="ECO:0000313" key="4">
    <source>
        <dbReference type="EMBL" id="KAK5964770.1"/>
    </source>
</evidence>
<dbReference type="Gene3D" id="2.40.70.10">
    <property type="entry name" value="Acid Proteases"/>
    <property type="match status" value="1"/>
</dbReference>
<dbReference type="Pfam" id="PF05585">
    <property type="entry name" value="DUF1758"/>
    <property type="match status" value="1"/>
</dbReference>
<dbReference type="EMBL" id="WIXE01025352">
    <property type="protein sequence ID" value="KAK5964770.1"/>
    <property type="molecule type" value="Genomic_DNA"/>
</dbReference>
<feature type="region of interest" description="Disordered" evidence="2">
    <location>
        <begin position="507"/>
        <end position="529"/>
    </location>
</feature>
<evidence type="ECO:0000259" key="3">
    <source>
        <dbReference type="Pfam" id="PF05585"/>
    </source>
</evidence>
<dbReference type="Pfam" id="PF03564">
    <property type="entry name" value="DUF1759"/>
    <property type="match status" value="1"/>
</dbReference>
<evidence type="ECO:0000256" key="1">
    <source>
        <dbReference type="SAM" id="Coils"/>
    </source>
</evidence>
<feature type="compositionally biased region" description="Polar residues" evidence="2">
    <location>
        <begin position="132"/>
        <end position="145"/>
    </location>
</feature>
<dbReference type="InterPro" id="IPR005312">
    <property type="entry name" value="DUF1759"/>
</dbReference>
<evidence type="ECO:0000313" key="5">
    <source>
        <dbReference type="Proteomes" id="UP001331761"/>
    </source>
</evidence>
<dbReference type="PANTHER" id="PTHR47331">
    <property type="entry name" value="PHD-TYPE DOMAIN-CONTAINING PROTEIN"/>
    <property type="match status" value="1"/>
</dbReference>
<keyword evidence="1" id="KW-0175">Coiled coil</keyword>
<feature type="compositionally biased region" description="Low complexity" evidence="2">
    <location>
        <begin position="146"/>
        <end position="165"/>
    </location>
</feature>
<organism evidence="4 5">
    <name type="scientific">Trichostrongylus colubriformis</name>
    <name type="common">Black scour worm</name>
    <dbReference type="NCBI Taxonomy" id="6319"/>
    <lineage>
        <taxon>Eukaryota</taxon>
        <taxon>Metazoa</taxon>
        <taxon>Ecdysozoa</taxon>
        <taxon>Nematoda</taxon>
        <taxon>Chromadorea</taxon>
        <taxon>Rhabditida</taxon>
        <taxon>Rhabditina</taxon>
        <taxon>Rhabditomorpha</taxon>
        <taxon>Strongyloidea</taxon>
        <taxon>Trichostrongylidae</taxon>
        <taxon>Trichostrongylus</taxon>
    </lineage>
</organism>
<dbReference type="AlphaFoldDB" id="A0AAN8EPY1"/>
<name>A0AAN8EPY1_TRICO</name>
<dbReference type="PANTHER" id="PTHR47331:SF5">
    <property type="entry name" value="RIBONUCLEASE H"/>
    <property type="match status" value="1"/>
</dbReference>
<feature type="region of interest" description="Disordered" evidence="2">
    <location>
        <begin position="130"/>
        <end position="166"/>
    </location>
</feature>
<feature type="domain" description="DUF1758" evidence="3">
    <location>
        <begin position="572"/>
        <end position="723"/>
    </location>
</feature>
<dbReference type="InterPro" id="IPR021109">
    <property type="entry name" value="Peptidase_aspartic_dom_sf"/>
</dbReference>
<protein>
    <submittedName>
        <fullName evidence="4">Tas retrotransposon peptidase A16</fullName>
    </submittedName>
</protein>
<dbReference type="Proteomes" id="UP001331761">
    <property type="component" value="Unassembled WGS sequence"/>
</dbReference>